<feature type="region of interest" description="Disordered" evidence="6">
    <location>
        <begin position="153"/>
        <end position="277"/>
    </location>
</feature>
<keyword evidence="4" id="KW-0804">Transcription</keyword>
<dbReference type="EMBL" id="JAKCXM010000053">
    <property type="protein sequence ID" value="KAJ0404928.1"/>
    <property type="molecule type" value="Genomic_DNA"/>
</dbReference>
<keyword evidence="9" id="KW-1185">Reference proteome</keyword>
<protein>
    <recommendedName>
        <fullName evidence="7">TAFII55 protein conserved region domain-containing protein</fullName>
    </recommendedName>
</protein>
<comment type="similarity">
    <text evidence="2">Belongs to the TAF7 family.</text>
</comment>
<feature type="region of interest" description="Disordered" evidence="6">
    <location>
        <begin position="328"/>
        <end position="351"/>
    </location>
</feature>
<dbReference type="Proteomes" id="UP001209570">
    <property type="component" value="Unassembled WGS sequence"/>
</dbReference>
<sequence length="351" mass="39139">MISGADNKHFTFVVNGKQYDTKIAQLPSILETHKTYDGNFLYKSGEIGQIFVVTEKEEEKQLLEQTEELPNGLTPPNTNVLKRKYAKTRRYQPFPKPDVGRVEEDLVKMIQGGPYEEVREELVDFCDWMVDEEHPNGIIVTDEVELIRQHPEYLELSSEPPSKQAKANDARSIPSSHNARSGINTPITTDFGSEVESHGGAESAQRSPALAPTPSPGMSPDADGDATDEKDVDDLEDDLLSGMDEKKPSAAVSTTSQAPVSARATATAPPKKSYLDDPAYHQLTASRDRLQKAVRDAERDANDFANKMNANSNIVVKNRFKQMMETAQRQREESSSELEKVLNRIREMEST</sequence>
<feature type="compositionally biased region" description="Polar residues" evidence="6">
    <location>
        <begin position="173"/>
        <end position="191"/>
    </location>
</feature>
<dbReference type="InterPro" id="IPR006751">
    <property type="entry name" value="TAFII55_prot_cons_reg"/>
</dbReference>
<evidence type="ECO:0000256" key="6">
    <source>
        <dbReference type="SAM" id="MobiDB-lite"/>
    </source>
</evidence>
<dbReference type="PANTHER" id="PTHR12228:SF0">
    <property type="entry name" value="TATA-BOX BINDING PROTEIN ASSOCIATED FACTOR 7"/>
    <property type="match status" value="1"/>
</dbReference>
<evidence type="ECO:0000313" key="9">
    <source>
        <dbReference type="Proteomes" id="UP001209570"/>
    </source>
</evidence>
<evidence type="ECO:0000256" key="4">
    <source>
        <dbReference type="ARBA" id="ARBA00023163"/>
    </source>
</evidence>
<evidence type="ECO:0000256" key="1">
    <source>
        <dbReference type="ARBA" id="ARBA00004123"/>
    </source>
</evidence>
<gene>
    <name evidence="8" type="ORF">P43SY_005927</name>
</gene>
<dbReference type="GO" id="GO:0051123">
    <property type="term" value="P:RNA polymerase II preinitiation complex assembly"/>
    <property type="evidence" value="ECO:0007669"/>
    <property type="project" value="TreeGrafter"/>
</dbReference>
<evidence type="ECO:0000256" key="2">
    <source>
        <dbReference type="ARBA" id="ARBA00009368"/>
    </source>
</evidence>
<dbReference type="Pfam" id="PF04658">
    <property type="entry name" value="TAFII55_N"/>
    <property type="match status" value="1"/>
</dbReference>
<accession>A0AAD5QAW2</accession>
<dbReference type="SMART" id="SM01370">
    <property type="entry name" value="TAFII55_N"/>
    <property type="match status" value="1"/>
</dbReference>
<dbReference type="PANTHER" id="PTHR12228">
    <property type="entry name" value="TRANSCRIPTION INITIATION FACTOR TFIID 55 KD SUBUNIT-RELATED"/>
    <property type="match status" value="1"/>
</dbReference>
<dbReference type="GO" id="GO:0005669">
    <property type="term" value="C:transcription factor TFIID complex"/>
    <property type="evidence" value="ECO:0007669"/>
    <property type="project" value="InterPro"/>
</dbReference>
<evidence type="ECO:0000256" key="5">
    <source>
        <dbReference type="ARBA" id="ARBA00023242"/>
    </source>
</evidence>
<comment type="subcellular location">
    <subcellularLocation>
        <location evidence="1">Nucleus</location>
    </subcellularLocation>
</comment>
<reference evidence="8" key="1">
    <citation type="submission" date="2021-12" db="EMBL/GenBank/DDBJ databases">
        <title>Prjna785345.</title>
        <authorList>
            <person name="Rujirawat T."/>
            <person name="Krajaejun T."/>
        </authorList>
    </citation>
    <scope>NUCLEOTIDE SEQUENCE</scope>
    <source>
        <strain evidence="8">Pi057C3</strain>
    </source>
</reference>
<evidence type="ECO:0000256" key="3">
    <source>
        <dbReference type="ARBA" id="ARBA00023015"/>
    </source>
</evidence>
<keyword evidence="5" id="KW-0539">Nucleus</keyword>
<evidence type="ECO:0000259" key="7">
    <source>
        <dbReference type="SMART" id="SM01370"/>
    </source>
</evidence>
<dbReference type="InterPro" id="IPR037817">
    <property type="entry name" value="TAF7"/>
</dbReference>
<proteinExistence type="inferred from homology"/>
<feature type="compositionally biased region" description="Acidic residues" evidence="6">
    <location>
        <begin position="222"/>
        <end position="239"/>
    </location>
</feature>
<name>A0AAD5QAW2_PYTIN</name>
<organism evidence="8 9">
    <name type="scientific">Pythium insidiosum</name>
    <name type="common">Pythiosis disease agent</name>
    <dbReference type="NCBI Taxonomy" id="114742"/>
    <lineage>
        <taxon>Eukaryota</taxon>
        <taxon>Sar</taxon>
        <taxon>Stramenopiles</taxon>
        <taxon>Oomycota</taxon>
        <taxon>Peronosporomycetes</taxon>
        <taxon>Pythiales</taxon>
        <taxon>Pythiaceae</taxon>
        <taxon>Pythium</taxon>
    </lineage>
</organism>
<dbReference type="GO" id="GO:0016251">
    <property type="term" value="F:RNA polymerase II general transcription initiation factor activity"/>
    <property type="evidence" value="ECO:0007669"/>
    <property type="project" value="TreeGrafter"/>
</dbReference>
<evidence type="ECO:0000313" key="8">
    <source>
        <dbReference type="EMBL" id="KAJ0404928.1"/>
    </source>
</evidence>
<feature type="domain" description="TAFII55 protein conserved region" evidence="7">
    <location>
        <begin position="1"/>
        <end position="120"/>
    </location>
</feature>
<dbReference type="AlphaFoldDB" id="A0AAD5QAW2"/>
<comment type="caution">
    <text evidence="8">The sequence shown here is derived from an EMBL/GenBank/DDBJ whole genome shotgun (WGS) entry which is preliminary data.</text>
</comment>
<keyword evidence="3" id="KW-0805">Transcription regulation</keyword>